<dbReference type="Proteomes" id="UP000479987">
    <property type="component" value="Unassembled WGS sequence"/>
</dbReference>
<sequence length="124" mass="14846">MFSSSSIWLCLLILVEVCDLLFTEDIDIFINSLSSLVFDIRCRVKLIICILKAREIRALFDQIQIVLLMSQCLFQTLSLLKLIVKIVSLFRYKLWTPERRHRRHVGYRLQQEKRAKFKYDICDF</sequence>
<protein>
    <submittedName>
        <fullName evidence="2">Odorant receptor 430</fullName>
    </submittedName>
</protein>
<keyword evidence="2" id="KW-0675">Receptor</keyword>
<dbReference type="EMBL" id="SGBU01000006">
    <property type="protein sequence ID" value="KAF3054265.1"/>
    <property type="molecule type" value="Genomic_DNA"/>
</dbReference>
<feature type="chain" id="PRO_5026068105" evidence="1">
    <location>
        <begin position="24"/>
        <end position="124"/>
    </location>
</feature>
<evidence type="ECO:0000256" key="1">
    <source>
        <dbReference type="SAM" id="SignalP"/>
    </source>
</evidence>
<evidence type="ECO:0000313" key="2">
    <source>
        <dbReference type="EMBL" id="KAF3054265.1"/>
    </source>
</evidence>
<name>A0A6G1LPR1_9HYME</name>
<accession>A0A6G1LPR1</accession>
<organism evidence="2 3">
    <name type="scientific">Nylanderia fulva</name>
    <dbReference type="NCBI Taxonomy" id="613905"/>
    <lineage>
        <taxon>Eukaryota</taxon>
        <taxon>Metazoa</taxon>
        <taxon>Ecdysozoa</taxon>
        <taxon>Arthropoda</taxon>
        <taxon>Hexapoda</taxon>
        <taxon>Insecta</taxon>
        <taxon>Pterygota</taxon>
        <taxon>Neoptera</taxon>
        <taxon>Endopterygota</taxon>
        <taxon>Hymenoptera</taxon>
        <taxon>Apocrita</taxon>
        <taxon>Aculeata</taxon>
        <taxon>Formicoidea</taxon>
        <taxon>Formicidae</taxon>
        <taxon>Formicinae</taxon>
        <taxon>Nylanderia</taxon>
    </lineage>
</organism>
<gene>
    <name evidence="2" type="primary">Or-430</name>
    <name evidence="2" type="synonym">Nful_v1.0-Or-430-dH</name>
    <name evidence="2" type="ORF">NFUL_NFUL000387</name>
</gene>
<keyword evidence="3" id="KW-1185">Reference proteome</keyword>
<keyword evidence="1" id="KW-0732">Signal</keyword>
<dbReference type="AlphaFoldDB" id="A0A6G1LPR1"/>
<reference evidence="2 3" key="1">
    <citation type="submission" date="2019-08" db="EMBL/GenBank/DDBJ databases">
        <title>High quality draft denovo assembly of Nylanderia fulva.</title>
        <authorList>
            <person name="Vargo E.L."/>
            <person name="Tarone A.M."/>
            <person name="Konganti K.R."/>
        </authorList>
    </citation>
    <scope>NUCLEOTIDE SEQUENCE [LARGE SCALE GENOMIC DNA]</scope>
    <source>
        <strain evidence="2">TAMU-Nful-2015</strain>
        <tissue evidence="2">Whole body</tissue>
    </source>
</reference>
<evidence type="ECO:0000313" key="3">
    <source>
        <dbReference type="Proteomes" id="UP000479987"/>
    </source>
</evidence>
<proteinExistence type="predicted"/>
<feature type="signal peptide" evidence="1">
    <location>
        <begin position="1"/>
        <end position="23"/>
    </location>
</feature>
<comment type="caution">
    <text evidence="2">The sequence shown here is derived from an EMBL/GenBank/DDBJ whole genome shotgun (WGS) entry which is preliminary data.</text>
</comment>